<gene>
    <name evidence="1" type="ORF">LEM8419_01034</name>
</gene>
<dbReference type="EMBL" id="CAKLPZ010000001">
    <property type="protein sequence ID" value="CAH0999734.1"/>
    <property type="molecule type" value="Genomic_DNA"/>
</dbReference>
<organism evidence="1 2">
    <name type="scientific">Neolewinella maritima</name>
    <dbReference type="NCBI Taxonomy" id="1383882"/>
    <lineage>
        <taxon>Bacteria</taxon>
        <taxon>Pseudomonadati</taxon>
        <taxon>Bacteroidota</taxon>
        <taxon>Saprospiria</taxon>
        <taxon>Saprospirales</taxon>
        <taxon>Lewinellaceae</taxon>
        <taxon>Neolewinella</taxon>
    </lineage>
</organism>
<comment type="caution">
    <text evidence="1">The sequence shown here is derived from an EMBL/GenBank/DDBJ whole genome shotgun (WGS) entry which is preliminary data.</text>
</comment>
<protein>
    <recommendedName>
        <fullName evidence="3">Lipoprotein</fullName>
    </recommendedName>
</protein>
<dbReference type="RefSeq" id="WP_238749945.1">
    <property type="nucleotide sequence ID" value="NZ_CAKLPZ010000001.1"/>
</dbReference>
<accession>A0ABN8F6T4</accession>
<evidence type="ECO:0000313" key="1">
    <source>
        <dbReference type="EMBL" id="CAH0999734.1"/>
    </source>
</evidence>
<sequence length="47" mass="5274">MKKYTRRLFPLFSLALLPLLSSCNRGFGCPTNLSVEQLVGLLFSWVG</sequence>
<name>A0ABN8F6T4_9BACT</name>
<evidence type="ECO:0008006" key="3">
    <source>
        <dbReference type="Google" id="ProtNLM"/>
    </source>
</evidence>
<reference evidence="1" key="1">
    <citation type="submission" date="2021-12" db="EMBL/GenBank/DDBJ databases">
        <authorList>
            <person name="Rodrigo-Torres L."/>
            <person name="Arahal R. D."/>
            <person name="Lucena T."/>
        </authorList>
    </citation>
    <scope>NUCLEOTIDE SEQUENCE</scope>
    <source>
        <strain evidence="1">CECT 8419</strain>
    </source>
</reference>
<dbReference type="PROSITE" id="PS51257">
    <property type="entry name" value="PROKAR_LIPOPROTEIN"/>
    <property type="match status" value="1"/>
</dbReference>
<keyword evidence="2" id="KW-1185">Reference proteome</keyword>
<evidence type="ECO:0000313" key="2">
    <source>
        <dbReference type="Proteomes" id="UP000837803"/>
    </source>
</evidence>
<dbReference type="Proteomes" id="UP000837803">
    <property type="component" value="Unassembled WGS sequence"/>
</dbReference>
<proteinExistence type="predicted"/>